<proteinExistence type="predicted"/>
<dbReference type="Proteomes" id="UP000230002">
    <property type="component" value="Unassembled WGS sequence"/>
</dbReference>
<reference evidence="1 2" key="1">
    <citation type="journal article" date="2015" name="Sci. Rep.">
        <title>Chromosome-level genome map provides insights into diverse defense mechanisms in the medicinal fungus Ganoderma sinense.</title>
        <authorList>
            <person name="Zhu Y."/>
            <person name="Xu J."/>
            <person name="Sun C."/>
            <person name="Zhou S."/>
            <person name="Xu H."/>
            <person name="Nelson D.R."/>
            <person name="Qian J."/>
            <person name="Song J."/>
            <person name="Luo H."/>
            <person name="Xiang L."/>
            <person name="Li Y."/>
            <person name="Xu Z."/>
            <person name="Ji A."/>
            <person name="Wang L."/>
            <person name="Lu S."/>
            <person name="Hayward A."/>
            <person name="Sun W."/>
            <person name="Li X."/>
            <person name="Schwartz D.C."/>
            <person name="Wang Y."/>
            <person name="Chen S."/>
        </authorList>
    </citation>
    <scope>NUCLEOTIDE SEQUENCE [LARGE SCALE GENOMIC DNA]</scope>
    <source>
        <strain evidence="1 2">ZZ0214-1</strain>
    </source>
</reference>
<dbReference type="STRING" id="1077348.A0A2G8S2W9"/>
<protein>
    <recommendedName>
        <fullName evidence="3">Aminoglycoside phosphotransferase domain-containing protein</fullName>
    </recommendedName>
</protein>
<sequence length="299" mass="32845">MPTIKVDIDAPNKPPNFPSADEILQQWRERLRLAQAANPGEHIRGVLLVDGSGAPYAWLKFGPTVTMAEGRTQHFVAQLVNGDATAPVRVPYVYLTFEFGLRGFIVMEFVDGAAPAYESERDVADAAAAVRYLTRIRAPNSVPGPIGGGLIRHPFFQDRESAVAYPSVDWLQLHVNRASILQRAYGRAGGGVDFSAEVEAHGLRLCPADLNRENFIRPRDSTGGKIVVLDFGATCFLPVSFFRSALDISADHFTMLLCSQIPEPPESKNSEGVTRASYALVPRRSNWFGLPRELKPLSK</sequence>
<gene>
    <name evidence="1" type="ORF">GSI_09771</name>
</gene>
<evidence type="ECO:0008006" key="3">
    <source>
        <dbReference type="Google" id="ProtNLM"/>
    </source>
</evidence>
<evidence type="ECO:0000313" key="2">
    <source>
        <dbReference type="Proteomes" id="UP000230002"/>
    </source>
</evidence>
<keyword evidence="2" id="KW-1185">Reference proteome</keyword>
<dbReference type="EMBL" id="AYKW01000028">
    <property type="protein sequence ID" value="PIL28120.1"/>
    <property type="molecule type" value="Genomic_DNA"/>
</dbReference>
<accession>A0A2G8S2W9</accession>
<evidence type="ECO:0000313" key="1">
    <source>
        <dbReference type="EMBL" id="PIL28120.1"/>
    </source>
</evidence>
<dbReference type="AlphaFoldDB" id="A0A2G8S2W9"/>
<dbReference type="InterPro" id="IPR011009">
    <property type="entry name" value="Kinase-like_dom_sf"/>
</dbReference>
<comment type="caution">
    <text evidence="1">The sequence shown here is derived from an EMBL/GenBank/DDBJ whole genome shotgun (WGS) entry which is preliminary data.</text>
</comment>
<dbReference type="SUPFAM" id="SSF56112">
    <property type="entry name" value="Protein kinase-like (PK-like)"/>
    <property type="match status" value="1"/>
</dbReference>
<dbReference type="OrthoDB" id="2751896at2759"/>
<organism evidence="1 2">
    <name type="scientific">Ganoderma sinense ZZ0214-1</name>
    <dbReference type="NCBI Taxonomy" id="1077348"/>
    <lineage>
        <taxon>Eukaryota</taxon>
        <taxon>Fungi</taxon>
        <taxon>Dikarya</taxon>
        <taxon>Basidiomycota</taxon>
        <taxon>Agaricomycotina</taxon>
        <taxon>Agaricomycetes</taxon>
        <taxon>Polyporales</taxon>
        <taxon>Polyporaceae</taxon>
        <taxon>Ganoderma</taxon>
    </lineage>
</organism>
<name>A0A2G8S2W9_9APHY</name>